<dbReference type="FunFam" id="2.130.10.10:FF:002223">
    <property type="entry name" value="Cleavage and polyadenylation specific factor 1"/>
    <property type="match status" value="1"/>
</dbReference>
<feature type="domain" description="RSE1/DDB1/CPSF1 C-terminal" evidence="6">
    <location>
        <begin position="1076"/>
        <end position="1396"/>
    </location>
</feature>
<dbReference type="FunFam" id="2.130.10.10:FF:000544">
    <property type="entry name" value="cleavage and polyadenylation specificity factor subunit 1"/>
    <property type="match status" value="1"/>
</dbReference>
<dbReference type="Ensembl" id="ENSGAGT00000013193.1">
    <property type="protein sequence ID" value="ENSGAGP00000011521.1"/>
    <property type="gene ID" value="ENSGAGG00000004276.1"/>
</dbReference>
<dbReference type="InterPro" id="IPR050358">
    <property type="entry name" value="RSE1/DDB1/CFT1"/>
</dbReference>
<keyword evidence="2" id="KW-0539">Nucleus</keyword>
<dbReference type="FunFam" id="1.10.150.910:FF:000005">
    <property type="entry name" value="Cleavage and polyadenylation specific factor 1"/>
    <property type="match status" value="1"/>
</dbReference>
<reference evidence="9" key="3">
    <citation type="submission" date="2025-09" db="UniProtKB">
        <authorList>
            <consortium name="Ensembl"/>
        </authorList>
    </citation>
    <scope>IDENTIFICATION</scope>
</reference>
<feature type="domain" description="RSE1/DDB1/CPSF1 second beta-propeller" evidence="8">
    <location>
        <begin position="521"/>
        <end position="1003"/>
    </location>
</feature>
<dbReference type="GO" id="GO:0005654">
    <property type="term" value="C:nucleoplasm"/>
    <property type="evidence" value="ECO:0007669"/>
    <property type="project" value="UniProtKB-SubCell"/>
</dbReference>
<dbReference type="Pfam" id="PF23726">
    <property type="entry name" value="Beta-prop_RSE1_2nd"/>
    <property type="match status" value="1"/>
</dbReference>
<evidence type="ECO:0000256" key="5">
    <source>
        <dbReference type="SAM" id="MobiDB-lite"/>
    </source>
</evidence>
<evidence type="ECO:0000256" key="2">
    <source>
        <dbReference type="ARBA" id="ARBA00023242"/>
    </source>
</evidence>
<accession>A0A452H9M2</accession>
<evidence type="ECO:0000256" key="3">
    <source>
        <dbReference type="ARBA" id="ARBA00038446"/>
    </source>
</evidence>
<dbReference type="InterPro" id="IPR058543">
    <property type="entry name" value="Beta-prop_RSE1/DDB1/CPSF1_2nd"/>
</dbReference>
<evidence type="ECO:0000256" key="1">
    <source>
        <dbReference type="ARBA" id="ARBA00004642"/>
    </source>
</evidence>
<reference evidence="9" key="2">
    <citation type="submission" date="2025-08" db="UniProtKB">
        <authorList>
            <consortium name="Ensembl"/>
        </authorList>
    </citation>
    <scope>IDENTIFICATION</scope>
</reference>
<feature type="region of interest" description="Disordered" evidence="5">
    <location>
        <begin position="404"/>
        <end position="438"/>
    </location>
</feature>
<comment type="subcellular location">
    <subcellularLocation>
        <location evidence="1">Nucleus</location>
        <location evidence="1">Nucleoplasm</location>
    </subcellularLocation>
</comment>
<evidence type="ECO:0000259" key="8">
    <source>
        <dbReference type="Pfam" id="PF23726"/>
    </source>
</evidence>
<evidence type="ECO:0000259" key="6">
    <source>
        <dbReference type="Pfam" id="PF03178"/>
    </source>
</evidence>
<proteinExistence type="inferred from homology"/>
<dbReference type="Proteomes" id="UP000291020">
    <property type="component" value="Unassembled WGS sequence"/>
</dbReference>
<reference evidence="10" key="1">
    <citation type="journal article" date="2017" name="PLoS ONE">
        <title>The Agassiz's desert tortoise genome provides a resource for the conservation of a threatened species.</title>
        <authorList>
            <person name="Tollis M."/>
            <person name="DeNardo D.F."/>
            <person name="Cornelius J.A."/>
            <person name="Dolby G.A."/>
            <person name="Edwards T."/>
            <person name="Henen B.T."/>
            <person name="Karl A.E."/>
            <person name="Murphy R.W."/>
            <person name="Kusumi K."/>
        </authorList>
    </citation>
    <scope>NUCLEOTIDE SEQUENCE [LARGE SCALE GENOMIC DNA]</scope>
</reference>
<feature type="compositionally biased region" description="Basic and acidic residues" evidence="5">
    <location>
        <begin position="410"/>
        <end position="420"/>
    </location>
</feature>
<dbReference type="Pfam" id="PF10433">
    <property type="entry name" value="Beta-prop_RSE1_1st"/>
    <property type="match status" value="1"/>
</dbReference>
<organism evidence="9 10">
    <name type="scientific">Gopherus agassizii</name>
    <name type="common">Agassiz's desert tortoise</name>
    <dbReference type="NCBI Taxonomy" id="38772"/>
    <lineage>
        <taxon>Eukaryota</taxon>
        <taxon>Metazoa</taxon>
        <taxon>Chordata</taxon>
        <taxon>Craniata</taxon>
        <taxon>Vertebrata</taxon>
        <taxon>Euteleostomi</taxon>
        <taxon>Archelosauria</taxon>
        <taxon>Testudinata</taxon>
        <taxon>Testudines</taxon>
        <taxon>Cryptodira</taxon>
        <taxon>Durocryptodira</taxon>
        <taxon>Testudinoidea</taxon>
        <taxon>Testudinidae</taxon>
        <taxon>Gopherus</taxon>
    </lineage>
</organism>
<dbReference type="FunFam" id="2.130.10.10:FF:000100">
    <property type="entry name" value="Cleavage and polyadenylation specificity factor subunit 1"/>
    <property type="match status" value="1"/>
</dbReference>
<dbReference type="GO" id="GO:0031123">
    <property type="term" value="P:RNA 3'-end processing"/>
    <property type="evidence" value="ECO:0007669"/>
    <property type="project" value="UniProtKB-ARBA"/>
</dbReference>
<protein>
    <recommendedName>
        <fullName evidence="4">Cleavage and polyadenylation specificity factor subunit 1</fullName>
    </recommendedName>
</protein>
<dbReference type="InterPro" id="IPR018846">
    <property type="entry name" value="Beta-prop_RSE1/DDB1/CPSF1_1st"/>
</dbReference>
<feature type="compositionally biased region" description="Basic and acidic residues" evidence="5">
    <location>
        <begin position="761"/>
        <end position="776"/>
    </location>
</feature>
<dbReference type="GO" id="GO:0003676">
    <property type="term" value="F:nucleic acid binding"/>
    <property type="evidence" value="ECO:0007669"/>
    <property type="project" value="InterPro"/>
</dbReference>
<feature type="compositionally biased region" description="Basic and acidic residues" evidence="5">
    <location>
        <begin position="543"/>
        <end position="560"/>
    </location>
</feature>
<keyword evidence="10" id="KW-1185">Reference proteome</keyword>
<name>A0A452H9M2_9SAUR</name>
<comment type="similarity">
    <text evidence="3">Belongs to the CPSF1 family.</text>
</comment>
<dbReference type="Gene3D" id="1.10.150.910">
    <property type="match status" value="1"/>
</dbReference>
<dbReference type="PANTHER" id="PTHR10644">
    <property type="entry name" value="DNA REPAIR/RNA PROCESSING CPSF FAMILY"/>
    <property type="match status" value="1"/>
</dbReference>
<feature type="region of interest" description="Disordered" evidence="5">
    <location>
        <begin position="714"/>
        <end position="776"/>
    </location>
</feature>
<dbReference type="Pfam" id="PF03178">
    <property type="entry name" value="CPSF_A"/>
    <property type="match status" value="1"/>
</dbReference>
<evidence type="ECO:0000256" key="4">
    <source>
        <dbReference type="ARBA" id="ARBA00068483"/>
    </source>
</evidence>
<dbReference type="FunFam" id="2.130.10.10:FF:000118">
    <property type="entry name" value="Cleavage and polyadenylation specificity factor subunit 1"/>
    <property type="match status" value="1"/>
</dbReference>
<dbReference type="Gene3D" id="2.130.10.10">
    <property type="entry name" value="YVTN repeat-like/Quinoprotein amine dehydrogenase"/>
    <property type="match status" value="2"/>
</dbReference>
<evidence type="ECO:0000313" key="10">
    <source>
        <dbReference type="Proteomes" id="UP000291020"/>
    </source>
</evidence>
<sequence>MYAVYRQAHPPTGVEFSMYCNFFSNAERNLVVAGTSQLYVYRLNHDSEPSTKGDRNTEGKGHKEKLELVASFSFFGNVMSMASVQLAGAKRDALLLSFKDAKLSVVEYDPGTHDLKTLSLHYFEEPELKDGFVQNVHIPKVRVDPDGRCAVMLIYGTRLVVLPFRRETLTDEHEGVMGEGQKSSFLPSYIIDVRELDEKLLNIIDMQFLYGYYEPTLLILFEPNQTWPGRVAVRQDTCSIVAISLNIMQKVHPVIWSLSNLPFDCTQALAVPKPIGGVVIFAVNSLLYLNQSVPPYGVSLNSLTTGTTVFPLRIQDGVKITLDCAQAAFISYDKMVISLKGGEIYVLTLITDGMRSVRSFHFDKAAASVLTTCMITMEPGYLFLGSRLGNSLLLKYTEKLQEPPVNVAKDPADKQEEPPVKKKRSESSGNWAGGKSAPQDEVDEIEVYGSEAQSGTQLATYSFEVCDSILNIGPCANAAMGEPAFLSEEFQNSPEPDLEIVVCSGYGKNGALSVLQKSIRPQVVTTFELPGCYDMWTVISPQKKEEDESAKGESAEKESSPPEPEDDGKRHGFLILSREDSTMILQTGQEIMELDTSGFATQGPTVFAGNIGENRYIVQVSPLGIRLLEGVNQLHFIPVDLGSPIVHCAVADPYVVIMSAEGQVTMFVLKSDTYGGRTHRLTLQKPQLHHQSKVIALCVYRDVRGMFTTESKTASSRDEFSLRRQGGPLPASPAPAARHSNTVDDEEEMLYGDSSTLFSPSKEEPRRSSLPLADRDPHQYKVEPTHWCVLVRENGAMEIYQLPDWRLVFLVKNFPMGQRVLVDSSFGQPAAQGDAKKEEVTRQGEMPLVKEVLLVALGNRQSRPYLLVHVDQELLIYEAFSHDSQLGQSNLKVRFKKVPHNINFREKKLKLSKKKSESAGGEESGGARGRVARFRYFEDIYGYSGVFICGPSPHWLLVTARGALRLHPMTIDGLIESFAPFHNVNCPKGFLYFNRQGELRISVLPAYLSYDAPWPVRKIPLRCTTHYVAYHVESKVYAVATSVVNPCTRIPRMTGEEKEFESIERDERYIHPQQEAFSIQLISPVSWETIPNTRIELEEWEHVTCMKTVSLKSEETVSGLKGYIAAGTCLMQGEEVTCRGRILIMDIIEVVPEPGQPLTKNKFKVLYEKEQKGPVTALCHCHGYLVSAIGQKIFLWSLKDNDLTGMAFIDTQLYIHQMISVKNFILAADVMKSISLLRYQEESKTLSLVSRVAQPGTIVYSVDFMVDTDQLGFLGRFCSFVPCTLAPTASGGGSGQARGARARTPWPCCGDPAACTLLPAPGQSCLATLDGGIGLLLPMLEKTYRRLLMLQNALTTMLSHHAGLNPRAFRMLHVDRRILQNAVRNILDGELLSRYLYLSAMERSELAKKIGTTPDIILEDLLEIDRVTAHF</sequence>
<evidence type="ECO:0000313" key="9">
    <source>
        <dbReference type="Ensembl" id="ENSGAGP00000011521.1"/>
    </source>
</evidence>
<dbReference type="InterPro" id="IPR015943">
    <property type="entry name" value="WD40/YVTN_repeat-like_dom_sf"/>
</dbReference>
<feature type="region of interest" description="Disordered" evidence="5">
    <location>
        <begin position="543"/>
        <end position="570"/>
    </location>
</feature>
<evidence type="ECO:0000259" key="7">
    <source>
        <dbReference type="Pfam" id="PF10433"/>
    </source>
</evidence>
<dbReference type="InterPro" id="IPR004871">
    <property type="entry name" value="RSE1/DDB1/CPSF1_C"/>
</dbReference>
<feature type="domain" description="RSE1/DDB1/CPSF1 first beta-propeller" evidence="7">
    <location>
        <begin position="14"/>
        <end position="400"/>
    </location>
</feature>